<keyword evidence="2" id="KW-1185">Reference proteome</keyword>
<organism evidence="1 2">
    <name type="scientific">Neolewinella agarilytica</name>
    <dbReference type="NCBI Taxonomy" id="478744"/>
    <lineage>
        <taxon>Bacteria</taxon>
        <taxon>Pseudomonadati</taxon>
        <taxon>Bacteroidota</taxon>
        <taxon>Saprospiria</taxon>
        <taxon>Saprospirales</taxon>
        <taxon>Lewinellaceae</taxon>
        <taxon>Neolewinella</taxon>
    </lineage>
</organism>
<sequence length="219" mass="24815">MILKTFFTISVYFFLVVVSGVCAQECFQPILANDDEIYCSLPSEYEEVNHTCRRQLQAITDELSKFAGTGLGDFIAVPITTRDGSTLINAMTCPLRRKIWIGLEAWYRLEQRESSLAYMIGHEISHAYHVEPETLVNAARYPEELQLLAKMNDSQLLEIACDQGSANLLLKAGYQPWEIIDAAKFIAFQSEPSDYQSVSLSHPTDEDRITLLSYYLLGR</sequence>
<dbReference type="STRING" id="478744.SAMN05444359_10663"/>
<dbReference type="EMBL" id="FOFB01000006">
    <property type="protein sequence ID" value="SEQ14736.1"/>
    <property type="molecule type" value="Genomic_DNA"/>
</dbReference>
<accession>A0A1H9DML0</accession>
<proteinExistence type="predicted"/>
<evidence type="ECO:0000313" key="2">
    <source>
        <dbReference type="Proteomes" id="UP000199021"/>
    </source>
</evidence>
<gene>
    <name evidence="1" type="ORF">SAMN05444359_10663</name>
</gene>
<dbReference type="AlphaFoldDB" id="A0A1H9DML0"/>
<reference evidence="2" key="1">
    <citation type="submission" date="2016-10" db="EMBL/GenBank/DDBJ databases">
        <authorList>
            <person name="Varghese N."/>
            <person name="Submissions S."/>
        </authorList>
    </citation>
    <scope>NUCLEOTIDE SEQUENCE [LARGE SCALE GENOMIC DNA]</scope>
    <source>
        <strain evidence="2">DSM 24740</strain>
    </source>
</reference>
<dbReference type="Proteomes" id="UP000199021">
    <property type="component" value="Unassembled WGS sequence"/>
</dbReference>
<evidence type="ECO:0000313" key="1">
    <source>
        <dbReference type="EMBL" id="SEQ14736.1"/>
    </source>
</evidence>
<name>A0A1H9DML0_9BACT</name>
<evidence type="ECO:0008006" key="3">
    <source>
        <dbReference type="Google" id="ProtNLM"/>
    </source>
</evidence>
<dbReference type="InParanoid" id="A0A1H9DML0"/>
<protein>
    <recommendedName>
        <fullName evidence="3">Peptidase family M48</fullName>
    </recommendedName>
</protein>
<dbReference type="RefSeq" id="WP_090166672.1">
    <property type="nucleotide sequence ID" value="NZ_FOFB01000006.1"/>
</dbReference>